<evidence type="ECO:0000313" key="4">
    <source>
        <dbReference type="Proteomes" id="UP000190797"/>
    </source>
</evidence>
<dbReference type="EMBL" id="CP017717">
    <property type="protein sequence ID" value="AQZ68575.1"/>
    <property type="molecule type" value="Genomic_DNA"/>
</dbReference>
<name>A0A1V0AED5_9ACTN</name>
<gene>
    <name evidence="3" type="ORF">BKM31_50225</name>
</gene>
<dbReference type="InterPro" id="IPR036291">
    <property type="entry name" value="NAD(P)-bd_dom_sf"/>
</dbReference>
<dbReference type="RefSeq" id="WP_080044957.1">
    <property type="nucleotide sequence ID" value="NZ_CP017717.1"/>
</dbReference>
<accession>A0A1V0AED5</accession>
<evidence type="ECO:0000256" key="1">
    <source>
        <dbReference type="ARBA" id="ARBA00006484"/>
    </source>
</evidence>
<proteinExistence type="inferred from homology"/>
<dbReference type="PRINTS" id="PR00080">
    <property type="entry name" value="SDRFAMILY"/>
</dbReference>
<dbReference type="GO" id="GO:0016491">
    <property type="term" value="F:oxidoreductase activity"/>
    <property type="evidence" value="ECO:0007669"/>
    <property type="project" value="UniProtKB-KW"/>
</dbReference>
<organism evidence="3 4">
    <name type="scientific">[Actinomadura] parvosata subsp. kistnae</name>
    <dbReference type="NCBI Taxonomy" id="1909395"/>
    <lineage>
        <taxon>Bacteria</taxon>
        <taxon>Bacillati</taxon>
        <taxon>Actinomycetota</taxon>
        <taxon>Actinomycetes</taxon>
        <taxon>Streptosporangiales</taxon>
        <taxon>Streptosporangiaceae</taxon>
        <taxon>Nonomuraea</taxon>
    </lineage>
</organism>
<evidence type="ECO:0000313" key="3">
    <source>
        <dbReference type="EMBL" id="AQZ68575.1"/>
    </source>
</evidence>
<reference evidence="4" key="1">
    <citation type="journal article" date="2017" name="Med. Chem. Commun.">
        <title>Nonomuraea sp. ATCC 55076 harbours the largest actinomycete chromosome to date and the kistamicin biosynthetic gene cluster.</title>
        <authorList>
            <person name="Nazari B."/>
            <person name="Forneris C.C."/>
            <person name="Gibson M.I."/>
            <person name="Moon K."/>
            <person name="Schramma K.R."/>
            <person name="Seyedsayamdost M.R."/>
        </authorList>
    </citation>
    <scope>NUCLEOTIDE SEQUENCE [LARGE SCALE GENOMIC DNA]</scope>
    <source>
        <strain evidence="4">ATCC 55076</strain>
    </source>
</reference>
<protein>
    <submittedName>
        <fullName evidence="3">Oxidoreductase</fullName>
    </submittedName>
</protein>
<keyword evidence="2" id="KW-0560">Oxidoreductase</keyword>
<dbReference type="Gene3D" id="3.40.50.720">
    <property type="entry name" value="NAD(P)-binding Rossmann-like Domain"/>
    <property type="match status" value="1"/>
</dbReference>
<dbReference type="InterPro" id="IPR002347">
    <property type="entry name" value="SDR_fam"/>
</dbReference>
<dbReference type="PANTHER" id="PTHR43639:SF1">
    <property type="entry name" value="SHORT-CHAIN DEHYDROGENASE_REDUCTASE FAMILY PROTEIN"/>
    <property type="match status" value="1"/>
</dbReference>
<dbReference type="STRING" id="1909395.BKM31_50225"/>
<dbReference type="SUPFAM" id="SSF51735">
    <property type="entry name" value="NAD(P)-binding Rossmann-fold domains"/>
    <property type="match status" value="1"/>
</dbReference>
<dbReference type="KEGG" id="noa:BKM31_50225"/>
<dbReference type="OrthoDB" id="3571370at2"/>
<dbReference type="PRINTS" id="PR00081">
    <property type="entry name" value="GDHRDH"/>
</dbReference>
<keyword evidence="4" id="KW-1185">Reference proteome</keyword>
<dbReference type="AlphaFoldDB" id="A0A1V0AED5"/>
<dbReference type="PANTHER" id="PTHR43639">
    <property type="entry name" value="OXIDOREDUCTASE, SHORT-CHAIN DEHYDROGENASE/REDUCTASE FAMILY (AFU_ORTHOLOGUE AFUA_5G02870)"/>
    <property type="match status" value="1"/>
</dbReference>
<evidence type="ECO:0000256" key="2">
    <source>
        <dbReference type="ARBA" id="ARBA00023002"/>
    </source>
</evidence>
<comment type="similarity">
    <text evidence="1">Belongs to the short-chain dehydrogenases/reductases (SDR) family.</text>
</comment>
<dbReference type="Proteomes" id="UP000190797">
    <property type="component" value="Chromosome"/>
</dbReference>
<dbReference type="Pfam" id="PF13561">
    <property type="entry name" value="adh_short_C2"/>
    <property type="match status" value="1"/>
</dbReference>
<dbReference type="FunFam" id="3.40.50.720:FF:000084">
    <property type="entry name" value="Short-chain dehydrogenase reductase"/>
    <property type="match status" value="1"/>
</dbReference>
<sequence>MNKPLTGKVALVTGGSRGLGAATVRLLAEQGADVAFTYVSSDKQAQAVVDEVRGKGAKVAAFKSDQADVSQAPALIDDVVAHFGGLDILVNNAAISASGTVDDPDADTAALDRMHATNYLGVIAVIRAASRVLREGGRVITVSSGLGTRVGVPGVADYAATKAGIERYTMGVARDLGSRGITANVVEAGLMEGGMDAPDPETLKALLSSLSLQRMGHPDEIAAAIAFLAGPAASYVTGAKLDAHGGYNA</sequence>